<evidence type="ECO:0000259" key="11">
    <source>
        <dbReference type="Pfam" id="PF07992"/>
    </source>
</evidence>
<dbReference type="SUPFAM" id="SSF51395">
    <property type="entry name" value="FMN-linked oxidoreductases"/>
    <property type="match status" value="1"/>
</dbReference>
<evidence type="ECO:0000313" key="12">
    <source>
        <dbReference type="EMBL" id="SEJ18039.1"/>
    </source>
</evidence>
<dbReference type="GO" id="GO:0046872">
    <property type="term" value="F:metal ion binding"/>
    <property type="evidence" value="ECO:0007669"/>
    <property type="project" value="UniProtKB-KW"/>
</dbReference>
<keyword evidence="6" id="KW-0479">Metal-binding</keyword>
<dbReference type="GO" id="GO:0016491">
    <property type="term" value="F:oxidoreductase activity"/>
    <property type="evidence" value="ECO:0007669"/>
    <property type="project" value="UniProtKB-KW"/>
</dbReference>
<reference evidence="12 13" key="1">
    <citation type="submission" date="2016-10" db="EMBL/GenBank/DDBJ databases">
        <authorList>
            <person name="de Groot N.N."/>
        </authorList>
    </citation>
    <scope>NUCLEOTIDE SEQUENCE [LARGE SCALE GENOMIC DNA]</scope>
    <source>
        <strain evidence="12 13">DSM 2179</strain>
    </source>
</reference>
<comment type="cofactor">
    <cofactor evidence="2">
        <name>[4Fe-4S] cluster</name>
        <dbReference type="ChEBI" id="CHEBI:49883"/>
    </cofactor>
</comment>
<comment type="cofactor">
    <cofactor evidence="1">
        <name>FMN</name>
        <dbReference type="ChEBI" id="CHEBI:58210"/>
    </cofactor>
</comment>
<evidence type="ECO:0000313" key="13">
    <source>
        <dbReference type="Proteomes" id="UP000199662"/>
    </source>
</evidence>
<dbReference type="PANTHER" id="PTHR42917:SF2">
    <property type="entry name" value="2,4-DIENOYL-COA REDUCTASE [(2E)-ENOYL-COA-PRODUCING]"/>
    <property type="match status" value="1"/>
</dbReference>
<dbReference type="GO" id="GO:0010181">
    <property type="term" value="F:FMN binding"/>
    <property type="evidence" value="ECO:0007669"/>
    <property type="project" value="InterPro"/>
</dbReference>
<accession>A0A1H6WLX1</accession>
<dbReference type="AlphaFoldDB" id="A0A1H6WLX1"/>
<dbReference type="SUPFAM" id="SSF51905">
    <property type="entry name" value="FAD/NAD(P)-binding domain"/>
    <property type="match status" value="1"/>
</dbReference>
<evidence type="ECO:0000256" key="4">
    <source>
        <dbReference type="ARBA" id="ARBA00022630"/>
    </source>
</evidence>
<keyword evidence="4" id="KW-0285">Flavoprotein</keyword>
<evidence type="ECO:0000256" key="3">
    <source>
        <dbReference type="ARBA" id="ARBA00011048"/>
    </source>
</evidence>
<dbReference type="GO" id="GO:0051536">
    <property type="term" value="F:iron-sulfur cluster binding"/>
    <property type="evidence" value="ECO:0007669"/>
    <property type="project" value="UniProtKB-KW"/>
</dbReference>
<organism evidence="12 13">
    <name type="scientific">Propionispira arboris</name>
    <dbReference type="NCBI Taxonomy" id="84035"/>
    <lineage>
        <taxon>Bacteria</taxon>
        <taxon>Bacillati</taxon>
        <taxon>Bacillota</taxon>
        <taxon>Negativicutes</taxon>
        <taxon>Selenomonadales</taxon>
        <taxon>Selenomonadaceae</taxon>
        <taxon>Propionispira</taxon>
    </lineage>
</organism>
<dbReference type="PRINTS" id="PR00469">
    <property type="entry name" value="PNDRDTASEII"/>
</dbReference>
<evidence type="ECO:0000256" key="7">
    <source>
        <dbReference type="ARBA" id="ARBA00023002"/>
    </source>
</evidence>
<comment type="similarity">
    <text evidence="3">In the N-terminal section; belongs to the NADH:flavin oxidoreductase/NADH oxidase family.</text>
</comment>
<gene>
    <name evidence="12" type="ORF">SAMN05660742_10466</name>
</gene>
<dbReference type="PRINTS" id="PR00368">
    <property type="entry name" value="FADPNR"/>
</dbReference>
<protein>
    <submittedName>
        <fullName evidence="12">2-enoate reductase</fullName>
    </submittedName>
</protein>
<keyword evidence="7" id="KW-0560">Oxidoreductase</keyword>
<dbReference type="InterPro" id="IPR023753">
    <property type="entry name" value="FAD/NAD-binding_dom"/>
</dbReference>
<keyword evidence="5" id="KW-0288">FMN</keyword>
<proteinExistence type="inferred from homology"/>
<dbReference type="PANTHER" id="PTHR42917">
    <property type="entry name" value="2,4-DIENOYL-COA REDUCTASE"/>
    <property type="match status" value="1"/>
</dbReference>
<dbReference type="Pfam" id="PF00724">
    <property type="entry name" value="Oxidored_FMN"/>
    <property type="match status" value="1"/>
</dbReference>
<dbReference type="InterPro" id="IPR036188">
    <property type="entry name" value="FAD/NAD-bd_sf"/>
</dbReference>
<dbReference type="Gene3D" id="3.50.50.60">
    <property type="entry name" value="FAD/NAD(P)-binding domain"/>
    <property type="match status" value="1"/>
</dbReference>
<dbReference type="RefSeq" id="WP_091829825.1">
    <property type="nucleotide sequence ID" value="NZ_FNZK01000004.1"/>
</dbReference>
<evidence type="ECO:0000256" key="1">
    <source>
        <dbReference type="ARBA" id="ARBA00001917"/>
    </source>
</evidence>
<dbReference type="Proteomes" id="UP000199662">
    <property type="component" value="Unassembled WGS sequence"/>
</dbReference>
<name>A0A1H6WLX1_9FIRM</name>
<evidence type="ECO:0000259" key="10">
    <source>
        <dbReference type="Pfam" id="PF00724"/>
    </source>
</evidence>
<evidence type="ECO:0000256" key="9">
    <source>
        <dbReference type="ARBA" id="ARBA00023014"/>
    </source>
</evidence>
<evidence type="ECO:0000256" key="5">
    <source>
        <dbReference type="ARBA" id="ARBA00022643"/>
    </source>
</evidence>
<dbReference type="Pfam" id="PF07992">
    <property type="entry name" value="Pyr_redox_2"/>
    <property type="match status" value="1"/>
</dbReference>
<keyword evidence="8" id="KW-0408">Iron</keyword>
<dbReference type="EMBL" id="FNZK01000004">
    <property type="protein sequence ID" value="SEJ18039.1"/>
    <property type="molecule type" value="Genomic_DNA"/>
</dbReference>
<dbReference type="InterPro" id="IPR051793">
    <property type="entry name" value="NADH:flavin_oxidoreductase"/>
</dbReference>
<evidence type="ECO:0000256" key="8">
    <source>
        <dbReference type="ARBA" id="ARBA00023004"/>
    </source>
</evidence>
<feature type="domain" description="FAD/NAD(P)-binding" evidence="11">
    <location>
        <begin position="397"/>
        <end position="624"/>
    </location>
</feature>
<keyword evidence="13" id="KW-1185">Reference proteome</keyword>
<evidence type="ECO:0000256" key="6">
    <source>
        <dbReference type="ARBA" id="ARBA00022723"/>
    </source>
</evidence>
<dbReference type="InterPro" id="IPR013785">
    <property type="entry name" value="Aldolase_TIM"/>
</dbReference>
<sequence>MGNSYECLCKPFKIGSLTLKNRFCMAPIGGNQHYSAQGGFSENAIQYLVERAKGGFGLIFTGAIVSDYEVDPYSGIGPSPLQTPDAFKFSATELNERAGAYGAKIFAQITMGLGRNYPELPAPSAVPVFGHAGMLSPVLTNEQIKKKINAVVKTAKLAKESGFSGVEVHAIHWGYLLDQFAMSFMNHRNDEYGGSLENRLRAAKEILEGIKQVCGKEYPVSMRLGLKTFIKGFGKASLTGEEEVGRTLEEGIHIAKLLEGYGYDSLSVDAGVYDSFYYACPPMYMPKGYTIALAEKAKAAVHIPILGGGRMNDPDLAEAAIRDGKVDAIVMGRAALADPNYPNKVITGQSDKIRPCLACNQACITRLQQGLQPGCAVNPAAMRESRHGLKPSLQTKEVVVVGGGIAGMEAARTAAKRGHHVTLFEKQKTLGGNLIPGGSHKFKTEVRDLNAWYQRELAELPVTIKLGTKIDTEQLEKLPADVMIFAVGAEPIIPEISGIEQNIVIGCIDALNHPEKIGDKVVIVGGGLVGCEMALTYAEKGHDVTVVEALDSILSAGIPVPVPNRQMIFDLFEHHHIKVLNGHKIVKIKDHGIVLAADGSEMDIQADSVVIAVGFRPRKSIASELKQSRAVVYEIGDGRQVGTIMKAIWDGYEIANNI</sequence>
<dbReference type="InterPro" id="IPR001155">
    <property type="entry name" value="OxRdtase_FMN_N"/>
</dbReference>
<keyword evidence="9" id="KW-0411">Iron-sulfur</keyword>
<evidence type="ECO:0000256" key="2">
    <source>
        <dbReference type="ARBA" id="ARBA00001966"/>
    </source>
</evidence>
<dbReference type="Gene3D" id="3.20.20.70">
    <property type="entry name" value="Aldolase class I"/>
    <property type="match status" value="1"/>
</dbReference>
<dbReference type="Gene3D" id="3.40.50.720">
    <property type="entry name" value="NAD(P)-binding Rossmann-like Domain"/>
    <property type="match status" value="1"/>
</dbReference>
<feature type="domain" description="NADH:flavin oxidoreductase/NADH oxidase N-terminal" evidence="10">
    <location>
        <begin position="8"/>
        <end position="349"/>
    </location>
</feature>
<dbReference type="STRING" id="84035.SAMN05660742_10466"/>